<keyword evidence="5" id="KW-1003">Cell membrane</keyword>
<dbReference type="Pfam" id="PF02050">
    <property type="entry name" value="FliJ"/>
    <property type="match status" value="1"/>
</dbReference>
<dbReference type="InterPro" id="IPR052570">
    <property type="entry name" value="FliJ"/>
</dbReference>
<evidence type="ECO:0000256" key="1">
    <source>
        <dbReference type="ARBA" id="ARBA00004413"/>
    </source>
</evidence>
<evidence type="ECO:0000256" key="6">
    <source>
        <dbReference type="ARBA" id="ARBA00022500"/>
    </source>
</evidence>
<dbReference type="PATRIC" id="fig|291169.3.peg.2228"/>
<evidence type="ECO:0000313" key="12">
    <source>
        <dbReference type="EMBL" id="ODN66053.1"/>
    </source>
</evidence>
<keyword evidence="9" id="KW-0472">Membrane</keyword>
<dbReference type="GO" id="GO:0015031">
    <property type="term" value="P:protein transport"/>
    <property type="evidence" value="ECO:0007669"/>
    <property type="project" value="UniProtKB-KW"/>
</dbReference>
<dbReference type="InterPro" id="IPR018006">
    <property type="entry name" value="Flag_FliJ_proteobac"/>
</dbReference>
<sequence>MTRATKLIPVIEMAGRETDKAMQILVQANNVLERERNQLNDLLRYREDYLQQFRQGDALQMSARKAIDLRSFLAQLDHAIRLQQSHVEHCFKQTQQQQQLWLKARNKQRSIESLKQRYQAEADQRQQKQEQRLADEHTAMLWARKHK</sequence>
<evidence type="ECO:0000313" key="13">
    <source>
        <dbReference type="Proteomes" id="UP000094379"/>
    </source>
</evidence>
<dbReference type="NCBIfam" id="TIGR02473">
    <property type="entry name" value="flagell_FliJ"/>
    <property type="match status" value="1"/>
</dbReference>
<dbReference type="InterPro" id="IPR053716">
    <property type="entry name" value="Flag_assembly_chemotaxis_eff"/>
</dbReference>
<gene>
    <name evidence="12" type="ORF">A9E74_02218</name>
</gene>
<dbReference type="Proteomes" id="UP000094379">
    <property type="component" value="Unassembled WGS sequence"/>
</dbReference>
<accession>A0A1E3GPR9</accession>
<proteinExistence type="inferred from homology"/>
<dbReference type="GO" id="GO:0009288">
    <property type="term" value="C:bacterial-type flagellum"/>
    <property type="evidence" value="ECO:0007669"/>
    <property type="project" value="InterPro"/>
</dbReference>
<feature type="coiled-coil region" evidence="11">
    <location>
        <begin position="22"/>
        <end position="52"/>
    </location>
</feature>
<keyword evidence="12" id="KW-0966">Cell projection</keyword>
<dbReference type="GO" id="GO:0044781">
    <property type="term" value="P:bacterial-type flagellum organization"/>
    <property type="evidence" value="ECO:0007669"/>
    <property type="project" value="UniProtKB-KW"/>
</dbReference>
<dbReference type="EMBL" id="MCRI01000029">
    <property type="protein sequence ID" value="ODN66053.1"/>
    <property type="molecule type" value="Genomic_DNA"/>
</dbReference>
<dbReference type="InterPro" id="IPR012823">
    <property type="entry name" value="Flagell_FliJ"/>
</dbReference>
<evidence type="ECO:0000256" key="2">
    <source>
        <dbReference type="ARBA" id="ARBA00010004"/>
    </source>
</evidence>
<dbReference type="GO" id="GO:0071973">
    <property type="term" value="P:bacterial-type flagellum-dependent cell motility"/>
    <property type="evidence" value="ECO:0007669"/>
    <property type="project" value="InterPro"/>
</dbReference>
<keyword evidence="8" id="KW-0653">Protein transport</keyword>
<keyword evidence="4" id="KW-0813">Transport</keyword>
<evidence type="ECO:0000256" key="8">
    <source>
        <dbReference type="ARBA" id="ARBA00022927"/>
    </source>
</evidence>
<keyword evidence="11" id="KW-0175">Coiled coil</keyword>
<evidence type="ECO:0000256" key="5">
    <source>
        <dbReference type="ARBA" id="ARBA00022475"/>
    </source>
</evidence>
<evidence type="ECO:0000256" key="7">
    <source>
        <dbReference type="ARBA" id="ARBA00022795"/>
    </source>
</evidence>
<evidence type="ECO:0000256" key="11">
    <source>
        <dbReference type="SAM" id="Coils"/>
    </source>
</evidence>
<dbReference type="PIRSF" id="PIRSF019404">
    <property type="entry name" value="FliJ"/>
    <property type="match status" value="1"/>
</dbReference>
<keyword evidence="6" id="KW-0145">Chemotaxis</keyword>
<keyword evidence="10" id="KW-1006">Bacterial flagellum protein export</keyword>
<dbReference type="PANTHER" id="PTHR38786:SF1">
    <property type="entry name" value="FLAGELLAR FLIJ PROTEIN"/>
    <property type="match status" value="1"/>
</dbReference>
<evidence type="ECO:0000256" key="10">
    <source>
        <dbReference type="ARBA" id="ARBA00023225"/>
    </source>
</evidence>
<dbReference type="RefSeq" id="WP_069296618.1">
    <property type="nucleotide sequence ID" value="NZ_MCRI01000029.1"/>
</dbReference>
<keyword evidence="7" id="KW-1005">Bacterial flagellum biogenesis</keyword>
<comment type="caution">
    <text evidence="12">The sequence shown here is derived from an EMBL/GenBank/DDBJ whole genome shotgun (WGS) entry which is preliminary data.</text>
</comment>
<comment type="similarity">
    <text evidence="2">Belongs to the FliJ family.</text>
</comment>
<keyword evidence="12" id="KW-0282">Flagellum</keyword>
<dbReference type="AlphaFoldDB" id="A0A1E3GPR9"/>
<evidence type="ECO:0000256" key="4">
    <source>
        <dbReference type="ARBA" id="ARBA00022448"/>
    </source>
</evidence>
<reference evidence="12 13" key="1">
    <citation type="submission" date="2016-07" db="EMBL/GenBank/DDBJ databases">
        <title>Draft Genome Sequence of Methylophaga muralis Bur 1.</title>
        <authorList>
            <person name="Vasilenko O.V."/>
            <person name="Doronina N.V."/>
            <person name="Shmareva M.N."/>
            <person name="Tarlachkov S.V."/>
            <person name="Mustakhimov I."/>
            <person name="Trotsenko Y.A."/>
        </authorList>
    </citation>
    <scope>NUCLEOTIDE SEQUENCE [LARGE SCALE GENOMIC DNA]</scope>
    <source>
        <strain evidence="12 13">Bur 1</strain>
    </source>
</reference>
<protein>
    <recommendedName>
        <fullName evidence="3">Flagellar FliJ protein</fullName>
    </recommendedName>
</protein>
<dbReference type="Gene3D" id="1.10.287.1700">
    <property type="match status" value="1"/>
</dbReference>
<organism evidence="12 13">
    <name type="scientific">Methylophaga muralis</name>
    <dbReference type="NCBI Taxonomy" id="291169"/>
    <lineage>
        <taxon>Bacteria</taxon>
        <taxon>Pseudomonadati</taxon>
        <taxon>Pseudomonadota</taxon>
        <taxon>Gammaproteobacteria</taxon>
        <taxon>Thiotrichales</taxon>
        <taxon>Piscirickettsiaceae</taxon>
        <taxon>Methylophaga</taxon>
    </lineage>
</organism>
<dbReference type="PANTHER" id="PTHR38786">
    <property type="entry name" value="FLAGELLAR FLIJ PROTEIN"/>
    <property type="match status" value="1"/>
</dbReference>
<feature type="coiled-coil region" evidence="11">
    <location>
        <begin position="104"/>
        <end position="131"/>
    </location>
</feature>
<keyword evidence="12" id="KW-0969">Cilium</keyword>
<evidence type="ECO:0000256" key="3">
    <source>
        <dbReference type="ARBA" id="ARBA00020392"/>
    </source>
</evidence>
<dbReference type="STRING" id="291169.A9E74_02218"/>
<keyword evidence="13" id="KW-1185">Reference proteome</keyword>
<name>A0A1E3GPR9_9GAMM</name>
<dbReference type="GO" id="GO:0003774">
    <property type="term" value="F:cytoskeletal motor activity"/>
    <property type="evidence" value="ECO:0007669"/>
    <property type="project" value="InterPro"/>
</dbReference>
<comment type="subcellular location">
    <subcellularLocation>
        <location evidence="1">Cell membrane</location>
        <topology evidence="1">Peripheral membrane protein</topology>
        <orientation evidence="1">Cytoplasmic side</orientation>
    </subcellularLocation>
</comment>
<evidence type="ECO:0000256" key="9">
    <source>
        <dbReference type="ARBA" id="ARBA00023136"/>
    </source>
</evidence>
<dbReference type="GO" id="GO:0006935">
    <property type="term" value="P:chemotaxis"/>
    <property type="evidence" value="ECO:0007669"/>
    <property type="project" value="UniProtKB-KW"/>
</dbReference>
<dbReference type="GO" id="GO:0005886">
    <property type="term" value="C:plasma membrane"/>
    <property type="evidence" value="ECO:0007669"/>
    <property type="project" value="UniProtKB-SubCell"/>
</dbReference>